<dbReference type="RefSeq" id="WP_074210945.1">
    <property type="nucleotide sequence ID" value="NZ_BJOI01000115.1"/>
</dbReference>
<proteinExistence type="predicted"/>
<gene>
    <name evidence="1" type="ORF">SAMN05878438_0483</name>
</gene>
<dbReference type="GO" id="GO:0033218">
    <property type="term" value="F:amide binding"/>
    <property type="evidence" value="ECO:0007669"/>
    <property type="project" value="InterPro"/>
</dbReference>
<evidence type="ECO:0000313" key="2">
    <source>
        <dbReference type="Proteomes" id="UP000185024"/>
    </source>
</evidence>
<dbReference type="Gene3D" id="3.40.50.2300">
    <property type="match status" value="2"/>
</dbReference>
<dbReference type="PANTHER" id="PTHR47628:SF1">
    <property type="entry name" value="ALIPHATIC AMIDASE EXPRESSION-REGULATING PROTEIN"/>
    <property type="match status" value="1"/>
</dbReference>
<dbReference type="InterPro" id="IPR028082">
    <property type="entry name" value="Peripla_BP_I"/>
</dbReference>
<dbReference type="SUPFAM" id="SSF53822">
    <property type="entry name" value="Periplasmic binding protein-like I"/>
    <property type="match status" value="1"/>
</dbReference>
<protein>
    <submittedName>
        <fullName evidence="1">Amino acid/amide ABC transporter substrate-binding protein, HAAT family</fullName>
    </submittedName>
</protein>
<name>A0A1N6I5T9_9GAMM</name>
<dbReference type="EMBL" id="FSQX01000001">
    <property type="protein sequence ID" value="SIN61298.1"/>
    <property type="molecule type" value="Genomic_DNA"/>
</dbReference>
<organism evidence="1 2">
    <name type="scientific">Vreelandella aquamarina</name>
    <dbReference type="NCBI Taxonomy" id="77097"/>
    <lineage>
        <taxon>Bacteria</taxon>
        <taxon>Pseudomonadati</taxon>
        <taxon>Pseudomonadota</taxon>
        <taxon>Gammaproteobacteria</taxon>
        <taxon>Oceanospirillales</taxon>
        <taxon>Halomonadaceae</taxon>
        <taxon>Vreelandella</taxon>
    </lineage>
</organism>
<dbReference type="PANTHER" id="PTHR47628">
    <property type="match status" value="1"/>
</dbReference>
<dbReference type="CDD" id="cd06357">
    <property type="entry name" value="PBP1_AmiC"/>
    <property type="match status" value="1"/>
</dbReference>
<sequence length="386" mass="43810">MTNDSNNSTTVGLLFSDTGVTSDIERSQRFGVRLAINEINNSGGVNGFPILMEEHDLGGEPDRFRSYVDKLIKEKNIKLFIGCYMSHTRKAVMSSIERADALLFYPTPYEGFEYSPNIIYGGPSPNQNSAPLAAYLIKNYGNKIVFVGSDYIYPRESHHVMRMLYKQHGGEILDEIYIPLYPSKEEVEYAVKRAVSMEPDVVFSTVVGNGTPEFYSHFAEHYLNKKRPPIASLTTSEAEIRKMTPSVAEGNIVVAPYFTTIKTSKSLWFIEAAKKYFPKDVCITAWAEAAYHQTMMLCESIRKSNSSSAEDIKKELYSFHFEAPQGEIWIEKKNNHTNLTSRIAVINSKGEFDVKWTSPYPIKPDPYVVVHRLDDWSNLMPKVVFP</sequence>
<evidence type="ECO:0000313" key="1">
    <source>
        <dbReference type="EMBL" id="SIN61298.1"/>
    </source>
</evidence>
<reference evidence="1 2" key="1">
    <citation type="submission" date="2016-11" db="EMBL/GenBank/DDBJ databases">
        <authorList>
            <person name="Jaros S."/>
            <person name="Januszkiewicz K."/>
            <person name="Wedrychowicz H."/>
        </authorList>
    </citation>
    <scope>NUCLEOTIDE SEQUENCE [LARGE SCALE GENOMIC DNA]</scope>
    <source>
        <strain evidence="1 2">ACAM 239</strain>
    </source>
</reference>
<dbReference type="Proteomes" id="UP000185024">
    <property type="component" value="Unassembled WGS sequence"/>
</dbReference>
<dbReference type="Pfam" id="PF13433">
    <property type="entry name" value="Peripla_BP_5"/>
    <property type="match status" value="1"/>
</dbReference>
<dbReference type="AlphaFoldDB" id="A0A1N6I5T9"/>
<dbReference type="InterPro" id="IPR039570">
    <property type="entry name" value="AmiC_PBP1"/>
</dbReference>
<dbReference type="GeneID" id="97278505"/>
<accession>A0A1N6I5T9</accession>